<protein>
    <recommendedName>
        <fullName evidence="4">Phosphoglycerate mutase (2,3-diphosphoglycerate-dependent)</fullName>
    </recommendedName>
</protein>
<sequence length="362" mass="39004">GRIQGTSDVSVLTLDGISQAAALGAYVARRQVGDATNDDDDDDDDDDEDIGIVSSSDPPPPPPEKTMAARAPPITRTWCSPLTRCRQTYAVSVNDNDESPLLPPPRRSVTAFARSNCASGREDCVGRSKCTTGENWNAFVKDPTSLRLDDGKFAPVLDCWERTAAAVASSSEFVSIDDADSSDAALASKRVSSSSTSSTTTTKDDDSDVGDDDDDDNDNDNDTAAAAAANGAVFVMCHGAMLNCMLLRAVGMDVDAYGKSRECEFDNCDCVEVEWYDDDEISMRWRRVHPRGDGGWRCTATAIASMRRMGGMRPSSGGGGPPLPSRSEEISDAFAIPVVASSSWDRDNGRRRPTQMKMNYYR</sequence>
<feature type="compositionally biased region" description="Acidic residues" evidence="1">
    <location>
        <begin position="205"/>
        <end position="221"/>
    </location>
</feature>
<evidence type="ECO:0000313" key="3">
    <source>
        <dbReference type="Proteomes" id="UP001530315"/>
    </source>
</evidence>
<proteinExistence type="predicted"/>
<feature type="non-terminal residue" evidence="2">
    <location>
        <position position="1"/>
    </location>
</feature>
<evidence type="ECO:0008006" key="4">
    <source>
        <dbReference type="Google" id="ProtNLM"/>
    </source>
</evidence>
<dbReference type="EMBL" id="JALLAZ020001300">
    <property type="protein sequence ID" value="KAL3777273.1"/>
    <property type="molecule type" value="Genomic_DNA"/>
</dbReference>
<reference evidence="2 3" key="1">
    <citation type="submission" date="2024-10" db="EMBL/GenBank/DDBJ databases">
        <title>Updated reference genomes for cyclostephanoid diatoms.</title>
        <authorList>
            <person name="Roberts W.R."/>
            <person name="Alverson A.J."/>
        </authorList>
    </citation>
    <scope>NUCLEOTIDE SEQUENCE [LARGE SCALE GENOMIC DNA]</scope>
    <source>
        <strain evidence="2 3">AJA276-08</strain>
    </source>
</reference>
<dbReference type="SUPFAM" id="SSF53254">
    <property type="entry name" value="Phosphoglycerate mutase-like"/>
    <property type="match status" value="1"/>
</dbReference>
<evidence type="ECO:0000256" key="1">
    <source>
        <dbReference type="SAM" id="MobiDB-lite"/>
    </source>
</evidence>
<keyword evidence="3" id="KW-1185">Reference proteome</keyword>
<organism evidence="2 3">
    <name type="scientific">Stephanodiscus triporus</name>
    <dbReference type="NCBI Taxonomy" id="2934178"/>
    <lineage>
        <taxon>Eukaryota</taxon>
        <taxon>Sar</taxon>
        <taxon>Stramenopiles</taxon>
        <taxon>Ochrophyta</taxon>
        <taxon>Bacillariophyta</taxon>
        <taxon>Coscinodiscophyceae</taxon>
        <taxon>Thalassiosirophycidae</taxon>
        <taxon>Stephanodiscales</taxon>
        <taxon>Stephanodiscaceae</taxon>
        <taxon>Stephanodiscus</taxon>
    </lineage>
</organism>
<dbReference type="AlphaFoldDB" id="A0ABD3NNZ2"/>
<comment type="caution">
    <text evidence="2">The sequence shown here is derived from an EMBL/GenBank/DDBJ whole genome shotgun (WGS) entry which is preliminary data.</text>
</comment>
<accession>A0ABD3NNZ2</accession>
<name>A0ABD3NNZ2_9STRA</name>
<feature type="compositionally biased region" description="Acidic residues" evidence="1">
    <location>
        <begin position="36"/>
        <end position="50"/>
    </location>
</feature>
<feature type="region of interest" description="Disordered" evidence="1">
    <location>
        <begin position="32"/>
        <end position="73"/>
    </location>
</feature>
<dbReference type="Proteomes" id="UP001530315">
    <property type="component" value="Unassembled WGS sequence"/>
</dbReference>
<gene>
    <name evidence="2" type="ORF">ACHAW5_006342</name>
</gene>
<dbReference type="InterPro" id="IPR029033">
    <property type="entry name" value="His_PPase_superfam"/>
</dbReference>
<evidence type="ECO:0000313" key="2">
    <source>
        <dbReference type="EMBL" id="KAL3777273.1"/>
    </source>
</evidence>
<feature type="compositionally biased region" description="Low complexity" evidence="1">
    <location>
        <begin position="187"/>
        <end position="201"/>
    </location>
</feature>
<dbReference type="Gene3D" id="3.40.50.1240">
    <property type="entry name" value="Phosphoglycerate mutase-like"/>
    <property type="match status" value="1"/>
</dbReference>
<feature type="region of interest" description="Disordered" evidence="1">
    <location>
        <begin position="187"/>
        <end position="222"/>
    </location>
</feature>